<evidence type="ECO:0000256" key="4">
    <source>
        <dbReference type="ARBA" id="ARBA00022927"/>
    </source>
</evidence>
<evidence type="ECO:0000256" key="6">
    <source>
        <dbReference type="ARBA" id="ARBA00023136"/>
    </source>
</evidence>
<dbReference type="GO" id="GO:0016192">
    <property type="term" value="P:vesicle-mediated transport"/>
    <property type="evidence" value="ECO:0007669"/>
    <property type="project" value="InterPro"/>
</dbReference>
<dbReference type="FunFam" id="1.20.5.110:FF:000047">
    <property type="entry name" value="Vesicle-associated membrane protein 727"/>
    <property type="match status" value="1"/>
</dbReference>
<organism evidence="14 15">
    <name type="scientific">Marchantia polymorpha subsp. ruderalis</name>
    <dbReference type="NCBI Taxonomy" id="1480154"/>
    <lineage>
        <taxon>Eukaryota</taxon>
        <taxon>Viridiplantae</taxon>
        <taxon>Streptophyta</taxon>
        <taxon>Embryophyta</taxon>
        <taxon>Marchantiophyta</taxon>
        <taxon>Marchantiopsida</taxon>
        <taxon>Marchantiidae</taxon>
        <taxon>Marchantiales</taxon>
        <taxon>Marchantiaceae</taxon>
        <taxon>Marchantia</taxon>
    </lineage>
</organism>
<keyword evidence="3 11" id="KW-0812">Transmembrane</keyword>
<proteinExistence type="inferred from homology"/>
<evidence type="ECO:0000313" key="14">
    <source>
        <dbReference type="EMBL" id="OAE22302.1"/>
    </source>
</evidence>
<evidence type="ECO:0000259" key="12">
    <source>
        <dbReference type="PROSITE" id="PS50859"/>
    </source>
</evidence>
<dbReference type="PROSITE" id="PS00417">
    <property type="entry name" value="SYNAPTOBREVIN"/>
    <property type="match status" value="1"/>
</dbReference>
<dbReference type="Proteomes" id="UP000077202">
    <property type="component" value="Unassembled WGS sequence"/>
</dbReference>
<dbReference type="Pfam" id="PF13774">
    <property type="entry name" value="Longin"/>
    <property type="match status" value="1"/>
</dbReference>
<dbReference type="Gene3D" id="1.20.5.110">
    <property type="match status" value="1"/>
</dbReference>
<feature type="transmembrane region" description="Helical" evidence="11">
    <location>
        <begin position="343"/>
        <end position="362"/>
    </location>
</feature>
<evidence type="ECO:0000256" key="7">
    <source>
        <dbReference type="ARBA" id="ARBA00037493"/>
    </source>
</evidence>
<keyword evidence="15" id="KW-1185">Reference proteome</keyword>
<dbReference type="GO" id="GO:0015031">
    <property type="term" value="P:protein transport"/>
    <property type="evidence" value="ECO:0007669"/>
    <property type="project" value="UniProtKB-KW"/>
</dbReference>
<dbReference type="InterPro" id="IPR001388">
    <property type="entry name" value="Synaptobrevin-like"/>
</dbReference>
<feature type="domain" description="V-SNARE coiled-coil homology" evidence="13">
    <location>
        <begin position="279"/>
        <end position="339"/>
    </location>
</feature>
<reference evidence="14" key="1">
    <citation type="submission" date="2016-03" db="EMBL/GenBank/DDBJ databases">
        <title>Mechanisms controlling the formation of the plant cell surface in tip-growing cells are functionally conserved among land plants.</title>
        <authorList>
            <person name="Honkanen S."/>
            <person name="Jones V.A."/>
            <person name="Morieri G."/>
            <person name="Champion C."/>
            <person name="Hetherington A.J."/>
            <person name="Kelly S."/>
            <person name="Saint-Marcoux D."/>
            <person name="Proust H."/>
            <person name="Prescott H."/>
            <person name="Dolan L."/>
        </authorList>
    </citation>
    <scope>NUCLEOTIDE SEQUENCE [LARGE SCALE GENOMIC DNA]</scope>
    <source>
        <tissue evidence="14">Whole gametophyte</tissue>
    </source>
</reference>
<dbReference type="GO" id="GO:0016020">
    <property type="term" value="C:membrane"/>
    <property type="evidence" value="ECO:0007669"/>
    <property type="project" value="InterPro"/>
</dbReference>
<dbReference type="SUPFAM" id="SSF64356">
    <property type="entry name" value="SNARE-like"/>
    <property type="match status" value="1"/>
</dbReference>
<dbReference type="PROSITE" id="PS50892">
    <property type="entry name" value="V_SNARE"/>
    <property type="match status" value="1"/>
</dbReference>
<feature type="domain" description="Longin" evidence="12">
    <location>
        <begin position="143"/>
        <end position="263"/>
    </location>
</feature>
<evidence type="ECO:0000256" key="3">
    <source>
        <dbReference type="ARBA" id="ARBA00022692"/>
    </source>
</evidence>
<comment type="similarity">
    <text evidence="1">Belongs to the synaptobrevin family.</text>
</comment>
<gene>
    <name evidence="14" type="ORF">AXG93_1504s1120</name>
</gene>
<dbReference type="FunFam" id="3.30.450.50:FF:000014">
    <property type="entry name" value="vesicle-associated membrane protein 727"/>
    <property type="match status" value="1"/>
</dbReference>
<evidence type="ECO:0000256" key="11">
    <source>
        <dbReference type="SAM" id="Phobius"/>
    </source>
</evidence>
<keyword evidence="5 11" id="KW-1133">Transmembrane helix</keyword>
<evidence type="ECO:0000256" key="5">
    <source>
        <dbReference type="ARBA" id="ARBA00022989"/>
    </source>
</evidence>
<dbReference type="InterPro" id="IPR010908">
    <property type="entry name" value="Longin_dom"/>
</dbReference>
<dbReference type="PANTHER" id="PTHR21136:SF168">
    <property type="entry name" value="VESICLE-ASSOCIATED MEMBRANE PROTEIN 9"/>
    <property type="match status" value="1"/>
</dbReference>
<dbReference type="PRINTS" id="PR00219">
    <property type="entry name" value="SYNAPTOBREVN"/>
</dbReference>
<comment type="subcellular location">
    <subcellularLocation>
        <location evidence="8">Endomembrane system</location>
        <topology evidence="8">Single-pass type IV membrane protein</topology>
    </subcellularLocation>
</comment>
<evidence type="ECO:0000256" key="2">
    <source>
        <dbReference type="ARBA" id="ARBA00022448"/>
    </source>
</evidence>
<dbReference type="AlphaFoldDB" id="A0A176VPR8"/>
<feature type="coiled-coil region" evidence="10">
    <location>
        <begin position="308"/>
        <end position="335"/>
    </location>
</feature>
<protein>
    <submittedName>
        <fullName evidence="14">Uncharacterized protein</fullName>
    </submittedName>
</protein>
<keyword evidence="4" id="KW-0653">Protein transport</keyword>
<name>A0A176VPR8_MARPO</name>
<comment type="function">
    <text evidence="7">Involved in the targeting and/or fusion of transport vesicles to their target membrane.</text>
</comment>
<keyword evidence="2" id="KW-0813">Transport</keyword>
<keyword evidence="6 11" id="KW-0472">Membrane</keyword>
<evidence type="ECO:0000256" key="1">
    <source>
        <dbReference type="ARBA" id="ARBA00008025"/>
    </source>
</evidence>
<accession>A0A176VPR8</accession>
<evidence type="ECO:0000256" key="10">
    <source>
        <dbReference type="SAM" id="Coils"/>
    </source>
</evidence>
<dbReference type="InterPro" id="IPR042855">
    <property type="entry name" value="V_SNARE_CC"/>
</dbReference>
<dbReference type="InterPro" id="IPR011012">
    <property type="entry name" value="Longin-like_dom_sf"/>
</dbReference>
<dbReference type="GO" id="GO:0005737">
    <property type="term" value="C:cytoplasm"/>
    <property type="evidence" value="ECO:0007669"/>
    <property type="project" value="UniProtKB-ARBA"/>
</dbReference>
<dbReference type="SUPFAM" id="SSF58038">
    <property type="entry name" value="SNARE fusion complex"/>
    <property type="match status" value="1"/>
</dbReference>
<dbReference type="CDD" id="cd14824">
    <property type="entry name" value="Longin"/>
    <property type="match status" value="1"/>
</dbReference>
<dbReference type="Gene3D" id="3.30.450.50">
    <property type="entry name" value="Longin domain"/>
    <property type="match status" value="1"/>
</dbReference>
<sequence length="369" mass="41137">MALSPADDVPEFPSAPPAFMVTASSLSSGPIKARMVGRSVGRPWGFSPLRRTFILSASVWPGRWIGTAKFGASSIPNLPWGASGDRGSLTGPQDAGVQSVVCRSTTGSVSEVRDETSSANRVEVLAQSAAWDAYCASERWTRFVARGTVVLAEYTAFSGNFSTIAVQCLQKLPANNNKFTYTCDRHTFNYLVEDGFTYLVVADEDFGRQIPFAFLERVKEDFKRRYGGGRADTAIAHSLDKEFGYEGKLDVAYSLDKEFGSKLKEHMTFCVEHPEEMNKLSKIKAQVSEVKGIMMDNIEKVLDRGEKIEVLVDKTDNLRTQADNFQRQGRQLRRKMWLQNFKVKLIVLAIIIVVILIIWLSICKGFKCK</sequence>
<dbReference type="CDD" id="cd15843">
    <property type="entry name" value="R-SNARE"/>
    <property type="match status" value="1"/>
</dbReference>
<dbReference type="EMBL" id="LVLJ01003222">
    <property type="protein sequence ID" value="OAE22302.1"/>
    <property type="molecule type" value="Genomic_DNA"/>
</dbReference>
<dbReference type="GO" id="GO:0012505">
    <property type="term" value="C:endomembrane system"/>
    <property type="evidence" value="ECO:0007669"/>
    <property type="project" value="UniProtKB-SubCell"/>
</dbReference>
<dbReference type="Pfam" id="PF00957">
    <property type="entry name" value="Synaptobrevin"/>
    <property type="match status" value="1"/>
</dbReference>
<evidence type="ECO:0000313" key="15">
    <source>
        <dbReference type="Proteomes" id="UP000077202"/>
    </source>
</evidence>
<dbReference type="PROSITE" id="PS50859">
    <property type="entry name" value="LONGIN"/>
    <property type="match status" value="1"/>
</dbReference>
<keyword evidence="9 10" id="KW-0175">Coiled coil</keyword>
<dbReference type="SMART" id="SM01270">
    <property type="entry name" value="Longin"/>
    <property type="match status" value="1"/>
</dbReference>
<evidence type="ECO:0000256" key="8">
    <source>
        <dbReference type="ARBA" id="ARBA00046280"/>
    </source>
</evidence>
<evidence type="ECO:0000256" key="9">
    <source>
        <dbReference type="PROSITE-ProRule" id="PRU00290"/>
    </source>
</evidence>
<dbReference type="InterPro" id="IPR051097">
    <property type="entry name" value="Synaptobrevin-like_transport"/>
</dbReference>
<evidence type="ECO:0000259" key="13">
    <source>
        <dbReference type="PROSITE" id="PS50892"/>
    </source>
</evidence>
<comment type="caution">
    <text evidence="14">The sequence shown here is derived from an EMBL/GenBank/DDBJ whole genome shotgun (WGS) entry which is preliminary data.</text>
</comment>
<dbReference type="PANTHER" id="PTHR21136">
    <property type="entry name" value="SNARE PROTEINS"/>
    <property type="match status" value="1"/>
</dbReference>